<dbReference type="Proteomes" id="UP000024635">
    <property type="component" value="Unassembled WGS sequence"/>
</dbReference>
<name>A0A016U0L5_9BILA</name>
<dbReference type="AlphaFoldDB" id="A0A016U0L5"/>
<protein>
    <submittedName>
        <fullName evidence="1">Uncharacterized protein</fullName>
    </submittedName>
</protein>
<keyword evidence="2" id="KW-1185">Reference proteome</keyword>
<sequence>MLTPHPSSRSHRNSVAIESVYFFFDKDCTYSGAIFGRKQYKYIDDSSISVQIICSSLTPLQLLRTKSTTWEYRSFLTLKSLRVLE</sequence>
<comment type="caution">
    <text evidence="1">The sequence shown here is derived from an EMBL/GenBank/DDBJ whole genome shotgun (WGS) entry which is preliminary data.</text>
</comment>
<organism evidence="1 2">
    <name type="scientific">Ancylostoma ceylanicum</name>
    <dbReference type="NCBI Taxonomy" id="53326"/>
    <lineage>
        <taxon>Eukaryota</taxon>
        <taxon>Metazoa</taxon>
        <taxon>Ecdysozoa</taxon>
        <taxon>Nematoda</taxon>
        <taxon>Chromadorea</taxon>
        <taxon>Rhabditida</taxon>
        <taxon>Rhabditina</taxon>
        <taxon>Rhabditomorpha</taxon>
        <taxon>Strongyloidea</taxon>
        <taxon>Ancylostomatidae</taxon>
        <taxon>Ancylostomatinae</taxon>
        <taxon>Ancylostoma</taxon>
    </lineage>
</organism>
<gene>
    <name evidence="1" type="primary">Acey_s0065.g3652</name>
    <name evidence="1" type="ORF">Y032_0065g3652</name>
</gene>
<evidence type="ECO:0000313" key="2">
    <source>
        <dbReference type="Proteomes" id="UP000024635"/>
    </source>
</evidence>
<dbReference type="EMBL" id="JARK01001401">
    <property type="protein sequence ID" value="EYC08620.1"/>
    <property type="molecule type" value="Genomic_DNA"/>
</dbReference>
<reference evidence="2" key="1">
    <citation type="journal article" date="2015" name="Nat. Genet.">
        <title>The genome and transcriptome of the zoonotic hookworm Ancylostoma ceylanicum identify infection-specific gene families.</title>
        <authorList>
            <person name="Schwarz E.M."/>
            <person name="Hu Y."/>
            <person name="Antoshechkin I."/>
            <person name="Miller M.M."/>
            <person name="Sternberg P.W."/>
            <person name="Aroian R.V."/>
        </authorList>
    </citation>
    <scope>NUCLEOTIDE SEQUENCE</scope>
    <source>
        <strain evidence="2">HY135</strain>
    </source>
</reference>
<proteinExistence type="predicted"/>
<evidence type="ECO:0000313" key="1">
    <source>
        <dbReference type="EMBL" id="EYC08620.1"/>
    </source>
</evidence>
<accession>A0A016U0L5</accession>